<keyword evidence="1" id="KW-1133">Transmembrane helix</keyword>
<dbReference type="STRING" id="435880.SAMN04487988_101301"/>
<organism evidence="2 3">
    <name type="scientific">Algoriphagus hitonicola</name>
    <dbReference type="NCBI Taxonomy" id="435880"/>
    <lineage>
        <taxon>Bacteria</taxon>
        <taxon>Pseudomonadati</taxon>
        <taxon>Bacteroidota</taxon>
        <taxon>Cytophagia</taxon>
        <taxon>Cytophagales</taxon>
        <taxon>Cyclobacteriaceae</taxon>
        <taxon>Algoriphagus</taxon>
    </lineage>
</organism>
<keyword evidence="1" id="KW-0812">Transmembrane</keyword>
<sequence>METMKLERRKRIIKLAVWTWSWVATLAIATFGPQFIWDDHIFLTTFAIIVNLVNGILMILANRDLFNHFDEFERKIHLEAMALTLGLSVVAGLTYSLLDTTNLISGDAEISFVVMFIGITYLVSVIVNLRRFQ</sequence>
<keyword evidence="1" id="KW-0472">Membrane</keyword>
<evidence type="ECO:0000313" key="3">
    <source>
        <dbReference type="Proteomes" id="UP000199642"/>
    </source>
</evidence>
<evidence type="ECO:0000313" key="2">
    <source>
        <dbReference type="EMBL" id="SFG07134.1"/>
    </source>
</evidence>
<keyword evidence="3" id="KW-1185">Reference proteome</keyword>
<feature type="transmembrane region" description="Helical" evidence="1">
    <location>
        <begin position="110"/>
        <end position="129"/>
    </location>
</feature>
<reference evidence="3" key="1">
    <citation type="submission" date="2016-10" db="EMBL/GenBank/DDBJ databases">
        <authorList>
            <person name="Varghese N."/>
            <person name="Submissions S."/>
        </authorList>
    </citation>
    <scope>NUCLEOTIDE SEQUENCE [LARGE SCALE GENOMIC DNA]</scope>
    <source>
        <strain evidence="3">DSM 19315</strain>
    </source>
</reference>
<name>A0A1I2NTA2_9BACT</name>
<gene>
    <name evidence="2" type="ORF">SAMN04487988_101301</name>
</gene>
<feature type="transmembrane region" description="Helical" evidence="1">
    <location>
        <begin position="12"/>
        <end position="35"/>
    </location>
</feature>
<dbReference type="AlphaFoldDB" id="A0A1I2NTA2"/>
<protein>
    <submittedName>
        <fullName evidence="2">Uncharacterized protein</fullName>
    </submittedName>
</protein>
<proteinExistence type="predicted"/>
<dbReference type="OrthoDB" id="1551090at2"/>
<dbReference type="Proteomes" id="UP000199642">
    <property type="component" value="Unassembled WGS sequence"/>
</dbReference>
<feature type="transmembrane region" description="Helical" evidence="1">
    <location>
        <begin position="41"/>
        <end position="60"/>
    </location>
</feature>
<dbReference type="EMBL" id="FOPC01000001">
    <property type="protein sequence ID" value="SFG07134.1"/>
    <property type="molecule type" value="Genomic_DNA"/>
</dbReference>
<feature type="transmembrane region" description="Helical" evidence="1">
    <location>
        <begin position="80"/>
        <end position="98"/>
    </location>
</feature>
<accession>A0A1I2NTA2</accession>
<evidence type="ECO:0000256" key="1">
    <source>
        <dbReference type="SAM" id="Phobius"/>
    </source>
</evidence>